<name>A0A147B9M6_9ACAR</name>
<organism evidence="1">
    <name type="scientific">Alectorobius mimon</name>
    <dbReference type="NCBI Taxonomy" id="360319"/>
    <lineage>
        <taxon>Eukaryota</taxon>
        <taxon>Metazoa</taxon>
        <taxon>Ecdysozoa</taxon>
        <taxon>Arthropoda</taxon>
        <taxon>Chelicerata</taxon>
        <taxon>Arachnida</taxon>
        <taxon>Acari</taxon>
        <taxon>Parasitiformes</taxon>
        <taxon>Ixodida</taxon>
        <taxon>Ixodoidea</taxon>
        <taxon>Argasidae</taxon>
        <taxon>Ornithodorinae</taxon>
        <taxon>Alectorobius</taxon>
    </lineage>
</organism>
<reference evidence="1" key="1">
    <citation type="submission" date="2016-03" db="EMBL/GenBank/DDBJ databases">
        <title>Gut transcriptome analysis on engorged females of Ornithodoros mimon (Acari: Argasidae) and phylogenetic inferences of soft ticks.</title>
        <authorList>
            <person name="Landulfo G.A."/>
            <person name="Giovanni D."/>
            <person name="Carvalho E."/>
            <person name="Junqueira-de-Azevedo I."/>
            <person name="Patane J."/>
            <person name="Mendoca R."/>
            <person name="Barros-Battesti D."/>
        </authorList>
    </citation>
    <scope>NUCLEOTIDE SEQUENCE</scope>
    <source>
        <strain evidence="1">Females</strain>
        <tissue evidence="1">Gut</tissue>
    </source>
</reference>
<dbReference type="EMBL" id="GEIB01000381">
    <property type="protein sequence ID" value="JAR87478.1"/>
    <property type="molecule type" value="Transcribed_RNA"/>
</dbReference>
<feature type="non-terminal residue" evidence="1">
    <location>
        <position position="1"/>
    </location>
</feature>
<accession>A0A147B9M6</accession>
<evidence type="ECO:0000313" key="1">
    <source>
        <dbReference type="EMBL" id="JAR87478.1"/>
    </source>
</evidence>
<proteinExistence type="predicted"/>
<sequence length="138" mass="14929">CLVGSVETGPLCISLGWYNCLVFLFITGHERFTGPPRQPGTLETACKRVLFSENGNRTIRQQPARPNCALPSTWACQEKKGGAYAVVGLGSWPRSVPMPRSDTDVCRACQQAVAVWGLVPMGCSGHPALRHSQVSTFP</sequence>
<dbReference type="AlphaFoldDB" id="A0A147B9M6"/>
<protein>
    <submittedName>
        <fullName evidence="1">Uncharacterized protein</fullName>
    </submittedName>
</protein>